<comment type="caution">
    <text evidence="2">The sequence shown here is derived from an EMBL/GenBank/DDBJ whole genome shotgun (WGS) entry which is preliminary data.</text>
</comment>
<protein>
    <submittedName>
        <fullName evidence="2">Uncharacterized protein</fullName>
    </submittedName>
</protein>
<keyword evidence="1" id="KW-0472">Membrane</keyword>
<evidence type="ECO:0000313" key="2">
    <source>
        <dbReference type="EMBL" id="GIX84785.1"/>
    </source>
</evidence>
<feature type="transmembrane region" description="Helical" evidence="1">
    <location>
        <begin position="111"/>
        <end position="131"/>
    </location>
</feature>
<evidence type="ECO:0000313" key="3">
    <source>
        <dbReference type="Proteomes" id="UP001054945"/>
    </source>
</evidence>
<gene>
    <name evidence="2" type="primary">AVEN_128635_1</name>
    <name evidence="2" type="ORF">CEXT_527651</name>
</gene>
<organism evidence="2 3">
    <name type="scientific">Caerostris extrusa</name>
    <name type="common">Bark spider</name>
    <name type="synonym">Caerostris bankana</name>
    <dbReference type="NCBI Taxonomy" id="172846"/>
    <lineage>
        <taxon>Eukaryota</taxon>
        <taxon>Metazoa</taxon>
        <taxon>Ecdysozoa</taxon>
        <taxon>Arthropoda</taxon>
        <taxon>Chelicerata</taxon>
        <taxon>Arachnida</taxon>
        <taxon>Araneae</taxon>
        <taxon>Araneomorphae</taxon>
        <taxon>Entelegynae</taxon>
        <taxon>Araneoidea</taxon>
        <taxon>Araneidae</taxon>
        <taxon>Caerostris</taxon>
    </lineage>
</organism>
<dbReference type="EMBL" id="BPLR01021001">
    <property type="protein sequence ID" value="GIX84785.1"/>
    <property type="molecule type" value="Genomic_DNA"/>
</dbReference>
<evidence type="ECO:0000256" key="1">
    <source>
        <dbReference type="SAM" id="Phobius"/>
    </source>
</evidence>
<accession>A0AAV4NLZ8</accession>
<name>A0AAV4NLZ8_CAEEX</name>
<proteinExistence type="predicted"/>
<keyword evidence="3" id="KW-1185">Reference proteome</keyword>
<keyword evidence="1" id="KW-0812">Transmembrane</keyword>
<dbReference type="Proteomes" id="UP001054945">
    <property type="component" value="Unassembled WGS sequence"/>
</dbReference>
<reference evidence="2 3" key="1">
    <citation type="submission" date="2021-06" db="EMBL/GenBank/DDBJ databases">
        <title>Caerostris extrusa draft genome.</title>
        <authorList>
            <person name="Kono N."/>
            <person name="Arakawa K."/>
        </authorList>
    </citation>
    <scope>NUCLEOTIDE SEQUENCE [LARGE SCALE GENOMIC DNA]</scope>
</reference>
<keyword evidence="1" id="KW-1133">Transmembrane helix</keyword>
<sequence length="156" mass="17772">MQYNAYVSMQTQELLPSPYDTHCLDFLELWKKNNGTGPLNHLQCVEFCQLNKLVEQGKCIDKNVDYPHNIQLCRKNYQSLTSDIVKNCTLECRDACHAWKMMSGAIQSVEMFSYIGGLFSIHVAGAVFIVFDLFETICYLFLPHLTDEGQNGADFG</sequence>
<dbReference type="AlphaFoldDB" id="A0AAV4NLZ8"/>